<evidence type="ECO:0000256" key="4">
    <source>
        <dbReference type="ARBA" id="ARBA00023004"/>
    </source>
</evidence>
<sequence length="223" mass="25169">MPEIDFFLNLLNLEHLPPLPEDPVKRADIESVLQNGYVALDNLLTEEDVQSLREEVDRMTDDGYTYLPRPRPPMGVAIMIAIDDFTAENGATLMVPGSHLWDSKRRPTMEEAVPMVGKAGTVFYFLGTTWHCGGSNMTNKPRRAATIQYCQPYIRAVENQFLAVDPRRLSEIPDDIVKMMGYGLQKPFIGYVDGLDPLKGARRMVDWLQQPLDMQPPAFATIV</sequence>
<dbReference type="SUPFAM" id="SSF51197">
    <property type="entry name" value="Clavaminate synthase-like"/>
    <property type="match status" value="1"/>
</dbReference>
<comment type="similarity">
    <text evidence="2">Belongs to the PhyH family.</text>
</comment>
<reference evidence="5" key="1">
    <citation type="journal article" date="2014" name="PLoS Genet.">
        <title>Signature Gene Expression Reveals Novel Clues to the Molecular Mechanisms of Dimorphic Transition in Penicillium marneffei.</title>
        <authorList>
            <person name="Yang E."/>
            <person name="Wang G."/>
            <person name="Cai J."/>
            <person name="Woo P.C."/>
            <person name="Lau S.K."/>
            <person name="Yuen K.-Y."/>
            <person name="Chow W.-N."/>
            <person name="Lin X."/>
        </authorList>
    </citation>
    <scope>NUCLEOTIDE SEQUENCE [LARGE SCALE GENOMIC DNA]</scope>
    <source>
        <strain evidence="5">PM1</strain>
    </source>
</reference>
<evidence type="ECO:0000313" key="5">
    <source>
        <dbReference type="EMBL" id="KFX49355.1"/>
    </source>
</evidence>
<keyword evidence="4" id="KW-0408">Iron</keyword>
<evidence type="ECO:0000256" key="3">
    <source>
        <dbReference type="ARBA" id="ARBA00022723"/>
    </source>
</evidence>
<evidence type="ECO:0000256" key="2">
    <source>
        <dbReference type="ARBA" id="ARBA00005830"/>
    </source>
</evidence>
<evidence type="ECO:0008006" key="6">
    <source>
        <dbReference type="Google" id="ProtNLM"/>
    </source>
</evidence>
<comment type="caution">
    <text evidence="5">The sequence shown here is derived from an EMBL/GenBank/DDBJ whole genome shotgun (WGS) entry which is preliminary data.</text>
</comment>
<dbReference type="PANTHER" id="PTHR20883">
    <property type="entry name" value="PHYTANOYL-COA DIOXYGENASE DOMAIN CONTAINING 1"/>
    <property type="match status" value="1"/>
</dbReference>
<gene>
    <name evidence="5" type="ORF">GQ26_0090290</name>
</gene>
<name>A0A093VB10_TALMA</name>
<keyword evidence="3" id="KW-0479">Metal-binding</keyword>
<evidence type="ECO:0000256" key="1">
    <source>
        <dbReference type="ARBA" id="ARBA00001962"/>
    </source>
</evidence>
<dbReference type="Gene3D" id="2.60.120.620">
    <property type="entry name" value="q2cbj1_9rhob like domain"/>
    <property type="match status" value="1"/>
</dbReference>
<dbReference type="EMBL" id="JPOX01000009">
    <property type="protein sequence ID" value="KFX49355.1"/>
    <property type="molecule type" value="Genomic_DNA"/>
</dbReference>
<accession>A0A093VB10</accession>
<organism evidence="5">
    <name type="scientific">Talaromyces marneffei PM1</name>
    <dbReference type="NCBI Taxonomy" id="1077442"/>
    <lineage>
        <taxon>Eukaryota</taxon>
        <taxon>Fungi</taxon>
        <taxon>Dikarya</taxon>
        <taxon>Ascomycota</taxon>
        <taxon>Pezizomycotina</taxon>
        <taxon>Eurotiomycetes</taxon>
        <taxon>Eurotiomycetidae</taxon>
        <taxon>Eurotiales</taxon>
        <taxon>Trichocomaceae</taxon>
        <taxon>Talaromyces</taxon>
        <taxon>Talaromyces sect. Talaromyces</taxon>
    </lineage>
</organism>
<comment type="cofactor">
    <cofactor evidence="1">
        <name>Fe cation</name>
        <dbReference type="ChEBI" id="CHEBI:24875"/>
    </cofactor>
</comment>
<dbReference type="HOGENOM" id="CLU_1240840_0_0_1"/>
<dbReference type="InterPro" id="IPR008775">
    <property type="entry name" value="Phytyl_CoA_dOase-like"/>
</dbReference>
<proteinExistence type="inferred from homology"/>
<dbReference type="PANTHER" id="PTHR20883:SF15">
    <property type="entry name" value="PHYTANOYL-COA DIOXYGENASE DOMAIN-CONTAINING PROTEIN 1"/>
    <property type="match status" value="1"/>
</dbReference>
<protein>
    <recommendedName>
        <fullName evidence="6">Phytanoyl-CoA dioxygenase</fullName>
    </recommendedName>
</protein>
<dbReference type="GO" id="GO:0046872">
    <property type="term" value="F:metal ion binding"/>
    <property type="evidence" value="ECO:0007669"/>
    <property type="project" value="UniProtKB-KW"/>
</dbReference>
<dbReference type="Pfam" id="PF05721">
    <property type="entry name" value="PhyH"/>
    <property type="match status" value="1"/>
</dbReference>
<dbReference type="AlphaFoldDB" id="A0A093VB10"/>